<evidence type="ECO:0000313" key="3">
    <source>
        <dbReference type="Proteomes" id="UP001556367"/>
    </source>
</evidence>
<accession>A0ABR3JN14</accession>
<organism evidence="1 3">
    <name type="scientific">Hohenbuehelia grisea</name>
    <dbReference type="NCBI Taxonomy" id="104357"/>
    <lineage>
        <taxon>Eukaryota</taxon>
        <taxon>Fungi</taxon>
        <taxon>Dikarya</taxon>
        <taxon>Basidiomycota</taxon>
        <taxon>Agaricomycotina</taxon>
        <taxon>Agaricomycetes</taxon>
        <taxon>Agaricomycetidae</taxon>
        <taxon>Agaricales</taxon>
        <taxon>Pleurotineae</taxon>
        <taxon>Pleurotaceae</taxon>
        <taxon>Hohenbuehelia</taxon>
    </lineage>
</organism>
<dbReference type="EMBL" id="JASNQZ010000002">
    <property type="protein sequence ID" value="KAL0960379.1"/>
    <property type="molecule type" value="Genomic_DNA"/>
</dbReference>
<proteinExistence type="predicted"/>
<reference evidence="1" key="1">
    <citation type="journal article" date="2024" name="ACS Chem. Biol.">
        <title>Early Steps of the Biosynthesis of the Anticancer Antibiotic Pleurotin.</title>
        <authorList>
            <person name="Weaver J.A."/>
            <person name="Alkhder D."/>
            <person name="Prasongpholchai P."/>
            <person name="Tadesse M.D."/>
            <person name="de Los Santos E.L."/>
            <person name="Song L."/>
            <person name="Corre C."/>
            <person name="Alberti F."/>
        </authorList>
    </citation>
    <scope>NUCLEOTIDE SEQUENCE</scope>
    <source>
        <strain evidence="1">T-177</strain>
    </source>
</reference>
<gene>
    <name evidence="1" type="ORF">HGRIS_001026</name>
    <name evidence="2" type="ORF">HGRIS_012003</name>
</gene>
<evidence type="ECO:0000313" key="2">
    <source>
        <dbReference type="EMBL" id="KAL0960379.1"/>
    </source>
</evidence>
<dbReference type="EMBL" id="JASNQZ010000005">
    <property type="protein sequence ID" value="KAL0957209.1"/>
    <property type="molecule type" value="Genomic_DNA"/>
</dbReference>
<protein>
    <submittedName>
        <fullName evidence="1">Uncharacterized protein</fullName>
    </submittedName>
</protein>
<reference evidence="3" key="2">
    <citation type="submission" date="2024-06" db="EMBL/GenBank/DDBJ databases">
        <title>Multi-omics analyses provide insights into the biosynthesis of the anticancer antibiotic pleurotin in Hohenbuehelia grisea.</title>
        <authorList>
            <person name="Weaver J.A."/>
            <person name="Alberti F."/>
        </authorList>
    </citation>
    <scope>NUCLEOTIDE SEQUENCE [LARGE SCALE GENOMIC DNA]</scope>
    <source>
        <strain evidence="3">T-177</strain>
    </source>
</reference>
<dbReference type="Proteomes" id="UP001556367">
    <property type="component" value="Unassembled WGS sequence"/>
</dbReference>
<sequence>MTEGDERATGKPWYIYRYEDWIYANNPDAPSTRNSSGSLTFFGSIHSPSIHVVRLCPASPRSSLISLMRLDGSPTGRKSRSDISHSIFVFHTSRLDLISHIMQA</sequence>
<name>A0ABR3JN14_9AGAR</name>
<evidence type="ECO:0000313" key="1">
    <source>
        <dbReference type="EMBL" id="KAL0957209.1"/>
    </source>
</evidence>
<comment type="caution">
    <text evidence="1">The sequence shown here is derived from an EMBL/GenBank/DDBJ whole genome shotgun (WGS) entry which is preliminary data.</text>
</comment>
<keyword evidence="3" id="KW-1185">Reference proteome</keyword>